<feature type="compositionally biased region" description="Low complexity" evidence="1">
    <location>
        <begin position="190"/>
        <end position="200"/>
    </location>
</feature>
<evidence type="ECO:0000313" key="3">
    <source>
        <dbReference type="EMBL" id="RAJ16946.1"/>
    </source>
</evidence>
<dbReference type="RefSeq" id="WP_111659066.1">
    <property type="nucleotide sequence ID" value="NZ_QLLO01000002.1"/>
</dbReference>
<organism evidence="3 4">
    <name type="scientific">Olleya aquimaris</name>
    <dbReference type="NCBI Taxonomy" id="639310"/>
    <lineage>
        <taxon>Bacteria</taxon>
        <taxon>Pseudomonadati</taxon>
        <taxon>Bacteroidota</taxon>
        <taxon>Flavobacteriia</taxon>
        <taxon>Flavobacteriales</taxon>
        <taxon>Flavobacteriaceae</taxon>
    </lineage>
</organism>
<evidence type="ECO:0000313" key="4">
    <source>
        <dbReference type="Proteomes" id="UP000248703"/>
    </source>
</evidence>
<feature type="compositionally biased region" description="Acidic residues" evidence="1">
    <location>
        <begin position="180"/>
        <end position="189"/>
    </location>
</feature>
<comment type="caution">
    <text evidence="3">The sequence shown here is derived from an EMBL/GenBank/DDBJ whole genome shotgun (WGS) entry which is preliminary data.</text>
</comment>
<keyword evidence="4" id="KW-1185">Reference proteome</keyword>
<dbReference type="EMBL" id="QLLO01000002">
    <property type="protein sequence ID" value="RAJ16946.1"/>
    <property type="molecule type" value="Genomic_DNA"/>
</dbReference>
<keyword evidence="2" id="KW-0732">Signal</keyword>
<feature type="signal peptide" evidence="2">
    <location>
        <begin position="1"/>
        <end position="19"/>
    </location>
</feature>
<evidence type="ECO:0000256" key="1">
    <source>
        <dbReference type="SAM" id="MobiDB-lite"/>
    </source>
</evidence>
<evidence type="ECO:0000256" key="2">
    <source>
        <dbReference type="SAM" id="SignalP"/>
    </source>
</evidence>
<dbReference type="AlphaFoldDB" id="A0A327RIQ1"/>
<feature type="chain" id="PRO_5016390886" description="T9SS C-terminal target domain-containing protein" evidence="2">
    <location>
        <begin position="20"/>
        <end position="294"/>
    </location>
</feature>
<proteinExistence type="predicted"/>
<reference evidence="3 4" key="1">
    <citation type="submission" date="2018-06" db="EMBL/GenBank/DDBJ databases">
        <title>Genomic Encyclopedia of Archaeal and Bacterial Type Strains, Phase II (KMG-II): from individual species to whole genera.</title>
        <authorList>
            <person name="Goeker M."/>
        </authorList>
    </citation>
    <scope>NUCLEOTIDE SEQUENCE [LARGE SCALE GENOMIC DNA]</scope>
    <source>
        <strain evidence="3 4">DSM 24464</strain>
    </source>
</reference>
<sequence>MKKITLLLLTLIFCNPIFATNTNNNSAAVNSVQIIRLDYTSPNGAIRELVLGFTSDNAASDGVDYGYDATVSQPFANDLNWLIEGNRYVIQGVGAFDNTKQYLFGLFNEVAGTATIELTSLENFNTDIEVFIYDALLDTYTKINDTAYTETINAEDYLDRFYIAFSQPASDNNDTSDNTDTTDDTDTSDTTDSSDTTDNSSDSDDTTNDTNTEVTNKKVKVKYIKGLNQLKIKSHKKNKILEIHTYDYNGSLIQSLSNINSEEATINLTTENTNLILHVVTENETFVKQIVVNN</sequence>
<dbReference type="Proteomes" id="UP000248703">
    <property type="component" value="Unassembled WGS sequence"/>
</dbReference>
<feature type="region of interest" description="Disordered" evidence="1">
    <location>
        <begin position="169"/>
        <end position="211"/>
    </location>
</feature>
<name>A0A327RIQ1_9FLAO</name>
<protein>
    <recommendedName>
        <fullName evidence="5">T9SS C-terminal target domain-containing protein</fullName>
    </recommendedName>
</protein>
<accession>A0A327RIQ1</accession>
<dbReference type="OrthoDB" id="1418027at2"/>
<gene>
    <name evidence="3" type="ORF">LY08_00723</name>
</gene>
<feature type="compositionally biased region" description="Low complexity" evidence="1">
    <location>
        <begin position="170"/>
        <end position="179"/>
    </location>
</feature>
<evidence type="ECO:0008006" key="5">
    <source>
        <dbReference type="Google" id="ProtNLM"/>
    </source>
</evidence>